<dbReference type="EMBL" id="JBHUDK010000002">
    <property type="protein sequence ID" value="MFD1597598.1"/>
    <property type="molecule type" value="Genomic_DNA"/>
</dbReference>
<keyword evidence="4" id="KW-1185">Reference proteome</keyword>
<dbReference type="Pfam" id="PF01035">
    <property type="entry name" value="DNA_binding_1"/>
    <property type="match status" value="1"/>
</dbReference>
<comment type="caution">
    <text evidence="3">The sequence shown here is derived from an EMBL/GenBank/DDBJ whole genome shotgun (WGS) entry which is preliminary data.</text>
</comment>
<feature type="domain" description="Methylated-DNA-[protein]-cysteine S-methyltransferase DNA binding" evidence="2">
    <location>
        <begin position="77"/>
        <end position="138"/>
    </location>
</feature>
<keyword evidence="1" id="KW-0227">DNA damage</keyword>
<evidence type="ECO:0000313" key="4">
    <source>
        <dbReference type="Proteomes" id="UP001597085"/>
    </source>
</evidence>
<name>A0ABD6CJI5_9EURY</name>
<protein>
    <submittedName>
        <fullName evidence="3">MGMT family protein</fullName>
    </submittedName>
</protein>
<evidence type="ECO:0000313" key="3">
    <source>
        <dbReference type="EMBL" id="MFD1597598.1"/>
    </source>
</evidence>
<dbReference type="Gene3D" id="1.10.10.10">
    <property type="entry name" value="Winged helix-like DNA-binding domain superfamily/Winged helix DNA-binding domain"/>
    <property type="match status" value="1"/>
</dbReference>
<sequence>MDVGTDDGIFARESERLDRAVEIGVASGRVVGVSFPETLPDDADPEHPVLDRIFAYLDGESDHLADVEIGLTVPTEHRRVLEAARNVPHGETVSLDRVVRMAGLDPDDSADVETARAAFAENPVPLLVPDHRVRDAPGGAPAAVAARLREIESN</sequence>
<proteinExistence type="predicted"/>
<dbReference type="AlphaFoldDB" id="A0ABD6CJI5"/>
<organism evidence="3 4">
    <name type="scientific">Halobellus rarus</name>
    <dbReference type="NCBI Taxonomy" id="1126237"/>
    <lineage>
        <taxon>Archaea</taxon>
        <taxon>Methanobacteriati</taxon>
        <taxon>Methanobacteriota</taxon>
        <taxon>Stenosarchaea group</taxon>
        <taxon>Halobacteria</taxon>
        <taxon>Halobacteriales</taxon>
        <taxon>Haloferacaceae</taxon>
        <taxon>Halobellus</taxon>
    </lineage>
</organism>
<dbReference type="SUPFAM" id="SSF46767">
    <property type="entry name" value="Methylated DNA-protein cysteine methyltransferase, C-terminal domain"/>
    <property type="match status" value="1"/>
</dbReference>
<dbReference type="GO" id="GO:0006974">
    <property type="term" value="P:DNA damage response"/>
    <property type="evidence" value="ECO:0007669"/>
    <property type="project" value="UniProtKB-KW"/>
</dbReference>
<gene>
    <name evidence="3" type="ORF">ACFSBX_01285</name>
</gene>
<reference evidence="3 4" key="1">
    <citation type="journal article" date="2019" name="Int. J. Syst. Evol. Microbiol.">
        <title>The Global Catalogue of Microorganisms (GCM) 10K type strain sequencing project: providing services to taxonomists for standard genome sequencing and annotation.</title>
        <authorList>
            <consortium name="The Broad Institute Genomics Platform"/>
            <consortium name="The Broad Institute Genome Sequencing Center for Infectious Disease"/>
            <person name="Wu L."/>
            <person name="Ma J."/>
        </authorList>
    </citation>
    <scope>NUCLEOTIDE SEQUENCE [LARGE SCALE GENOMIC DNA]</scope>
    <source>
        <strain evidence="3 4">CGMCC 1.12121</strain>
    </source>
</reference>
<dbReference type="InterPro" id="IPR036217">
    <property type="entry name" value="MethylDNA_cys_MeTrfase_DNAb"/>
</dbReference>
<evidence type="ECO:0000256" key="1">
    <source>
        <dbReference type="ARBA" id="ARBA00022763"/>
    </source>
</evidence>
<evidence type="ECO:0000259" key="2">
    <source>
        <dbReference type="Pfam" id="PF01035"/>
    </source>
</evidence>
<dbReference type="Proteomes" id="UP001597085">
    <property type="component" value="Unassembled WGS sequence"/>
</dbReference>
<dbReference type="InterPro" id="IPR036388">
    <property type="entry name" value="WH-like_DNA-bd_sf"/>
</dbReference>
<dbReference type="InterPro" id="IPR014048">
    <property type="entry name" value="MethylDNA_cys_MeTrfase_DNA-bd"/>
</dbReference>
<accession>A0ABD6CJI5</accession>
<dbReference type="RefSeq" id="WP_256421529.1">
    <property type="nucleotide sequence ID" value="NZ_JANHDI010000008.1"/>
</dbReference>